<reference evidence="3 5" key="2">
    <citation type="submission" date="2018-08" db="EMBL/GenBank/DDBJ databases">
        <title>Streptomyces kandeliansis sp. nov., an endophytic bacterium isolated from mangrove plant.</title>
        <authorList>
            <person name="Wang R."/>
        </authorList>
    </citation>
    <scope>NUCLEOTIDE SEQUENCE [LARGE SCALE GENOMIC DNA]</scope>
    <source>
        <strain evidence="3">110B</strain>
        <strain evidence="5">H14(2018)</strain>
    </source>
</reference>
<organism evidence="3 5">
    <name type="scientific">Micromonospora aurantiaca</name>
    <name type="common">nom. illeg.</name>
    <dbReference type="NCBI Taxonomy" id="47850"/>
    <lineage>
        <taxon>Bacteria</taxon>
        <taxon>Bacillati</taxon>
        <taxon>Actinomycetota</taxon>
        <taxon>Actinomycetes</taxon>
        <taxon>Micromonosporales</taxon>
        <taxon>Micromonosporaceae</taxon>
        <taxon>Micromonospora</taxon>
    </lineage>
</organism>
<evidence type="ECO:0000313" key="3">
    <source>
        <dbReference type="EMBL" id="AXH93636.1"/>
    </source>
</evidence>
<keyword evidence="1" id="KW-0472">Membrane</keyword>
<accession>A0A1C6TNI4</accession>
<evidence type="ECO:0000313" key="6">
    <source>
        <dbReference type="Proteomes" id="UP000471364"/>
    </source>
</evidence>
<dbReference type="AlphaFoldDB" id="A0A1C6TNI4"/>
<protein>
    <submittedName>
        <fullName evidence="3">SHOCT domain-containing protein</fullName>
    </submittedName>
</protein>
<keyword evidence="1" id="KW-1133">Transmembrane helix</keyword>
<feature type="transmembrane region" description="Helical" evidence="1">
    <location>
        <begin position="6"/>
        <end position="31"/>
    </location>
</feature>
<reference evidence="4 6" key="3">
    <citation type="submission" date="2019-09" db="EMBL/GenBank/DDBJ databases">
        <title>High taxonomic diversity of Micromonospora strains isolated from Medicago sativa nodules in different geographical locations.</title>
        <authorList>
            <person name="Martinez-Hidalgo P."/>
            <person name="Flores-Felix J.D."/>
            <person name="Velazquez E."/>
            <person name="Brau L."/>
            <person name="Trujillo M.E."/>
            <person name="Martinez-Molina E."/>
        </authorList>
    </citation>
    <scope>NUCLEOTIDE SEQUENCE [LARGE SCALE GENOMIC DNA]</scope>
    <source>
        <strain evidence="4 6">ALFB5</strain>
    </source>
</reference>
<dbReference type="Proteomes" id="UP000471364">
    <property type="component" value="Unassembled WGS sequence"/>
</dbReference>
<dbReference type="Pfam" id="PF09851">
    <property type="entry name" value="SHOCT"/>
    <property type="match status" value="1"/>
</dbReference>
<dbReference type="EMBL" id="WAAR01000006">
    <property type="protein sequence ID" value="KAB1118667.1"/>
    <property type="molecule type" value="Genomic_DNA"/>
</dbReference>
<gene>
    <name evidence="3" type="ORF">DVH21_29025</name>
    <name evidence="4" type="ORF">F6X54_02810</name>
</gene>
<evidence type="ECO:0000256" key="1">
    <source>
        <dbReference type="SAM" id="Phobius"/>
    </source>
</evidence>
<reference evidence="3 5" key="1">
    <citation type="submission" date="2018-07" db="EMBL/GenBank/DDBJ databases">
        <authorList>
            <person name="Ye Y."/>
        </authorList>
    </citation>
    <scope>NUCLEOTIDE SEQUENCE [LARGE SCALE GENOMIC DNA]</scope>
    <source>
        <strain evidence="3">110B</strain>
        <strain evidence="5">H14(2018)</strain>
    </source>
</reference>
<evidence type="ECO:0000313" key="4">
    <source>
        <dbReference type="EMBL" id="KAB1118667.1"/>
    </source>
</evidence>
<keyword evidence="6" id="KW-1185">Reference proteome</keyword>
<sequence>MHDGNGWFWPMGLMMVGWLVLAVIIVAAVWLTVGTGRRATDHGDSARRILAERYARGELDDEEYRRRLDGLR</sequence>
<keyword evidence="1" id="KW-0812">Transmembrane</keyword>
<dbReference type="RefSeq" id="WP_013476071.1">
    <property type="nucleotide sequence ID" value="NZ_CBDRIQ010000020.1"/>
</dbReference>
<evidence type="ECO:0000259" key="2">
    <source>
        <dbReference type="Pfam" id="PF09851"/>
    </source>
</evidence>
<dbReference type="EMBL" id="CP031263">
    <property type="protein sequence ID" value="AXH93636.1"/>
    <property type="molecule type" value="Genomic_DNA"/>
</dbReference>
<feature type="domain" description="SHOCT" evidence="2">
    <location>
        <begin position="46"/>
        <end position="69"/>
    </location>
</feature>
<dbReference type="InterPro" id="IPR018649">
    <property type="entry name" value="SHOCT"/>
</dbReference>
<evidence type="ECO:0000313" key="5">
    <source>
        <dbReference type="Proteomes" id="UP000253958"/>
    </source>
</evidence>
<dbReference type="Proteomes" id="UP000253958">
    <property type="component" value="Chromosome"/>
</dbReference>
<proteinExistence type="predicted"/>
<name>A0A1C6TNI4_9ACTN</name>